<dbReference type="GO" id="GO:0006744">
    <property type="term" value="P:ubiquinone biosynthetic process"/>
    <property type="evidence" value="ECO:0007669"/>
    <property type="project" value="UniProtKB-UniRule"/>
</dbReference>
<organism evidence="14 15">
    <name type="scientific">Thioalkalivibrio halophilus</name>
    <dbReference type="NCBI Taxonomy" id="252474"/>
    <lineage>
        <taxon>Bacteria</taxon>
        <taxon>Pseudomonadati</taxon>
        <taxon>Pseudomonadota</taxon>
        <taxon>Gammaproteobacteria</taxon>
        <taxon>Chromatiales</taxon>
        <taxon>Ectothiorhodospiraceae</taxon>
        <taxon>Thioalkalivibrio</taxon>
    </lineage>
</organism>
<comment type="pathway">
    <text evidence="12">Cofactor biosynthesis; ubiquinone biosynthesis.</text>
</comment>
<keyword evidence="9 12" id="KW-0460">Magnesium</keyword>
<feature type="transmembrane region" description="Helical" evidence="12">
    <location>
        <begin position="88"/>
        <end position="108"/>
    </location>
</feature>
<feature type="transmembrane region" description="Helical" evidence="12">
    <location>
        <begin position="43"/>
        <end position="67"/>
    </location>
</feature>
<dbReference type="EMBL" id="MUZR01000006">
    <property type="protein sequence ID" value="OOC11142.1"/>
    <property type="molecule type" value="Genomic_DNA"/>
</dbReference>
<dbReference type="GO" id="GO:0005886">
    <property type="term" value="C:plasma membrane"/>
    <property type="evidence" value="ECO:0007669"/>
    <property type="project" value="UniProtKB-SubCell"/>
</dbReference>
<dbReference type="PANTHER" id="PTHR11048">
    <property type="entry name" value="PRENYLTRANSFERASES"/>
    <property type="match status" value="1"/>
</dbReference>
<dbReference type="InterPro" id="IPR044878">
    <property type="entry name" value="UbiA_sf"/>
</dbReference>
<protein>
    <recommendedName>
        <fullName evidence="12 13">4-hydroxybenzoate octaprenyltransferase</fullName>
        <ecNumber evidence="12 13">2.5.1.39</ecNumber>
    </recommendedName>
    <alternativeName>
        <fullName evidence="12">4-HB polyprenyltransferase</fullName>
    </alternativeName>
</protein>
<gene>
    <name evidence="12" type="primary">ubiA</name>
    <name evidence="14" type="ORF">B1A74_01755</name>
</gene>
<feature type="transmembrane region" description="Helical" evidence="12">
    <location>
        <begin position="20"/>
        <end position="37"/>
    </location>
</feature>
<dbReference type="Gene3D" id="1.20.120.1780">
    <property type="entry name" value="UbiA prenyltransferase"/>
    <property type="match status" value="1"/>
</dbReference>
<keyword evidence="6 12" id="KW-0808">Transferase</keyword>
<keyword evidence="4 12" id="KW-1003">Cell membrane</keyword>
<comment type="catalytic activity">
    <reaction evidence="12">
        <text>all-trans-octaprenyl diphosphate + 4-hydroxybenzoate = 4-hydroxy-3-(all-trans-octaprenyl)benzoate + diphosphate</text>
        <dbReference type="Rhea" id="RHEA:27782"/>
        <dbReference type="ChEBI" id="CHEBI:1617"/>
        <dbReference type="ChEBI" id="CHEBI:17879"/>
        <dbReference type="ChEBI" id="CHEBI:33019"/>
        <dbReference type="ChEBI" id="CHEBI:57711"/>
        <dbReference type="EC" id="2.5.1.39"/>
    </reaction>
</comment>
<dbReference type="UniPathway" id="UPA00232"/>
<keyword evidence="8 12" id="KW-0812">Transmembrane</keyword>
<dbReference type="PANTHER" id="PTHR11048:SF28">
    <property type="entry name" value="4-HYDROXYBENZOATE POLYPRENYLTRANSFERASE, MITOCHONDRIAL"/>
    <property type="match status" value="1"/>
</dbReference>
<dbReference type="PROSITE" id="PS00943">
    <property type="entry name" value="UBIA"/>
    <property type="match status" value="1"/>
</dbReference>
<keyword evidence="7 12" id="KW-0831">Ubiquinone biosynthesis</keyword>
<sequence>MTPRERLYEYARLTRLDRPVGIYLLLWPTLWALWIAADGLPPWHLLFIFVAGVTLMRSAGCAINDYADRHFDAHVTRTRDRPLAIGSITPREALAVFAALCLAAFVQVLFTNPLTIAFSVVAVLLAGTYPFSKRFHHFPQVHLGAAFAWAVPMAFTAVNNELPPPEAWLLFVITLAWTTVYDTFYGMVDREDDLKIGVKSTAIAFGELDRAITGALQVMVWIGLFLLGRNLEFGGVYMAGLAVVAALMFYQQFLIAEREPADCLRAFRNNHYLGAVVMLAMIGDHLWRAAA</sequence>
<evidence type="ECO:0000256" key="8">
    <source>
        <dbReference type="ARBA" id="ARBA00022692"/>
    </source>
</evidence>
<accession>A0A1V3A1B9</accession>
<dbReference type="InterPro" id="IPR006370">
    <property type="entry name" value="HB_polyprenyltransferase-like"/>
</dbReference>
<dbReference type="OrthoDB" id="9782418at2"/>
<dbReference type="GO" id="GO:0008412">
    <property type="term" value="F:4-hydroxybenzoate polyprenyltransferase activity"/>
    <property type="evidence" value="ECO:0007669"/>
    <property type="project" value="UniProtKB-UniRule"/>
</dbReference>
<reference evidence="14 15" key="1">
    <citation type="submission" date="2017-02" db="EMBL/GenBank/DDBJ databases">
        <title>Genomic diversity within the haloalkaliphilic genus Thioalkalivibrio.</title>
        <authorList>
            <person name="Ahn A.-C."/>
            <person name="Meier-Kolthoff J."/>
            <person name="Overmars L."/>
            <person name="Richter M."/>
            <person name="Woyke T."/>
            <person name="Sorokin D.Y."/>
            <person name="Muyzer G."/>
        </authorList>
    </citation>
    <scope>NUCLEOTIDE SEQUENCE [LARGE SCALE GENOMIC DNA]</scope>
    <source>
        <strain evidence="14 15">HL17</strain>
    </source>
</reference>
<dbReference type="STRING" id="252474.B1A74_01755"/>
<evidence type="ECO:0000256" key="12">
    <source>
        <dbReference type="HAMAP-Rule" id="MF_01635"/>
    </source>
</evidence>
<evidence type="ECO:0000256" key="7">
    <source>
        <dbReference type="ARBA" id="ARBA00022688"/>
    </source>
</evidence>
<dbReference type="HAMAP" id="MF_01635">
    <property type="entry name" value="UbiA"/>
    <property type="match status" value="1"/>
</dbReference>
<dbReference type="FunFam" id="1.10.357.140:FF:000002">
    <property type="entry name" value="4-hydroxybenzoate octaprenyltransferase"/>
    <property type="match status" value="1"/>
</dbReference>
<dbReference type="Gene3D" id="1.10.357.140">
    <property type="entry name" value="UbiA prenyltransferase"/>
    <property type="match status" value="1"/>
</dbReference>
<keyword evidence="11 12" id="KW-0472">Membrane</keyword>
<comment type="subcellular location">
    <subcellularLocation>
        <location evidence="12">Cell inner membrane</location>
        <topology evidence="12">Multi-pass membrane protein</topology>
    </subcellularLocation>
    <subcellularLocation>
        <location evidence="2">Membrane</location>
        <topology evidence="2">Multi-pass membrane protein</topology>
    </subcellularLocation>
</comment>
<evidence type="ECO:0000256" key="4">
    <source>
        <dbReference type="ARBA" id="ARBA00022475"/>
    </source>
</evidence>
<keyword evidence="5 12" id="KW-0997">Cell inner membrane</keyword>
<evidence type="ECO:0000256" key="11">
    <source>
        <dbReference type="ARBA" id="ARBA00023136"/>
    </source>
</evidence>
<evidence type="ECO:0000256" key="3">
    <source>
        <dbReference type="ARBA" id="ARBA00005985"/>
    </source>
</evidence>
<keyword evidence="10 12" id="KW-1133">Transmembrane helix</keyword>
<dbReference type="RefSeq" id="WP_077243593.1">
    <property type="nucleotide sequence ID" value="NZ_MUZR01000006.1"/>
</dbReference>
<dbReference type="AlphaFoldDB" id="A0A1V3A1B9"/>
<comment type="caution">
    <text evidence="14">The sequence shown here is derived from an EMBL/GenBank/DDBJ whole genome shotgun (WGS) entry which is preliminary data.</text>
</comment>
<evidence type="ECO:0000256" key="13">
    <source>
        <dbReference type="NCBIfam" id="TIGR01474"/>
    </source>
</evidence>
<dbReference type="EC" id="2.5.1.39" evidence="12 13"/>
<evidence type="ECO:0000256" key="6">
    <source>
        <dbReference type="ARBA" id="ARBA00022679"/>
    </source>
</evidence>
<keyword evidence="15" id="KW-1185">Reference proteome</keyword>
<dbReference type="NCBIfam" id="TIGR01474">
    <property type="entry name" value="ubiA_proteo"/>
    <property type="match status" value="1"/>
</dbReference>
<dbReference type="Proteomes" id="UP000189177">
    <property type="component" value="Unassembled WGS sequence"/>
</dbReference>
<evidence type="ECO:0000256" key="5">
    <source>
        <dbReference type="ARBA" id="ARBA00022519"/>
    </source>
</evidence>
<evidence type="ECO:0000256" key="10">
    <source>
        <dbReference type="ARBA" id="ARBA00022989"/>
    </source>
</evidence>
<evidence type="ECO:0000313" key="15">
    <source>
        <dbReference type="Proteomes" id="UP000189177"/>
    </source>
</evidence>
<comment type="function">
    <text evidence="12">Catalyzes the prenylation of para-hydroxybenzoate (PHB) with an all-trans polyprenyl group. Mediates the second step in the final reaction sequence of ubiquinone-8 (UQ-8) biosynthesis, which is the condensation of the polyisoprenoid side chain with PHB, generating the first membrane-bound Q intermediate 3-octaprenyl-4-hydroxybenzoate.</text>
</comment>
<feature type="transmembrane region" description="Helical" evidence="12">
    <location>
        <begin position="167"/>
        <end position="188"/>
    </location>
</feature>
<evidence type="ECO:0000256" key="2">
    <source>
        <dbReference type="ARBA" id="ARBA00004141"/>
    </source>
</evidence>
<feature type="transmembrane region" description="Helical" evidence="12">
    <location>
        <begin position="208"/>
        <end position="227"/>
    </location>
</feature>
<evidence type="ECO:0000256" key="9">
    <source>
        <dbReference type="ARBA" id="ARBA00022842"/>
    </source>
</evidence>
<feature type="transmembrane region" description="Helical" evidence="12">
    <location>
        <begin position="271"/>
        <end position="290"/>
    </location>
</feature>
<comment type="cofactor">
    <cofactor evidence="1 12">
        <name>Mg(2+)</name>
        <dbReference type="ChEBI" id="CHEBI:18420"/>
    </cofactor>
</comment>
<dbReference type="CDD" id="cd13959">
    <property type="entry name" value="PT_UbiA_COQ2"/>
    <property type="match status" value="1"/>
</dbReference>
<dbReference type="InterPro" id="IPR030470">
    <property type="entry name" value="UbiA_prenylTrfase_CS"/>
</dbReference>
<dbReference type="FunFam" id="1.20.120.1780:FF:000001">
    <property type="entry name" value="4-hydroxybenzoate octaprenyltransferase"/>
    <property type="match status" value="1"/>
</dbReference>
<feature type="transmembrane region" description="Helical" evidence="12">
    <location>
        <begin position="138"/>
        <end position="155"/>
    </location>
</feature>
<feature type="transmembrane region" description="Helical" evidence="12">
    <location>
        <begin position="233"/>
        <end position="250"/>
    </location>
</feature>
<dbReference type="InterPro" id="IPR000537">
    <property type="entry name" value="UbiA_prenyltransferase"/>
</dbReference>
<comment type="similarity">
    <text evidence="3 12">Belongs to the UbiA prenyltransferase family.</text>
</comment>
<evidence type="ECO:0000313" key="14">
    <source>
        <dbReference type="EMBL" id="OOC11142.1"/>
    </source>
</evidence>
<dbReference type="InterPro" id="IPR039653">
    <property type="entry name" value="Prenyltransferase"/>
</dbReference>
<evidence type="ECO:0000256" key="1">
    <source>
        <dbReference type="ARBA" id="ARBA00001946"/>
    </source>
</evidence>
<dbReference type="Pfam" id="PF01040">
    <property type="entry name" value="UbiA"/>
    <property type="match status" value="1"/>
</dbReference>
<proteinExistence type="inferred from homology"/>
<name>A0A1V3A1B9_9GAMM</name>